<dbReference type="RefSeq" id="WP_188374726.1">
    <property type="nucleotide sequence ID" value="NZ_BMDQ01000003.1"/>
</dbReference>
<dbReference type="Pfam" id="PF00501">
    <property type="entry name" value="AMP-binding"/>
    <property type="match status" value="1"/>
</dbReference>
<dbReference type="PANTHER" id="PTHR43201:SF5">
    <property type="entry name" value="MEDIUM-CHAIN ACYL-COA LIGASE ACSF2, MITOCHONDRIAL"/>
    <property type="match status" value="1"/>
</dbReference>
<name>A0ABQ2BZ67_9FLAO</name>
<evidence type="ECO:0000256" key="1">
    <source>
        <dbReference type="ARBA" id="ARBA00006432"/>
    </source>
</evidence>
<dbReference type="InterPro" id="IPR042099">
    <property type="entry name" value="ANL_N_sf"/>
</dbReference>
<feature type="domain" description="AMP-dependent synthetase/ligase" evidence="3">
    <location>
        <begin position="60"/>
        <end position="200"/>
    </location>
</feature>
<dbReference type="Gene3D" id="3.40.50.12780">
    <property type="entry name" value="N-terminal domain of ligase-like"/>
    <property type="match status" value="1"/>
</dbReference>
<dbReference type="EMBL" id="BMDQ01000003">
    <property type="protein sequence ID" value="GGI57799.1"/>
    <property type="molecule type" value="Genomic_DNA"/>
</dbReference>
<dbReference type="GO" id="GO:0016874">
    <property type="term" value="F:ligase activity"/>
    <property type="evidence" value="ECO:0007669"/>
    <property type="project" value="UniProtKB-KW"/>
</dbReference>
<comment type="similarity">
    <text evidence="1">Belongs to the ATP-dependent AMP-binding enzyme family.</text>
</comment>
<dbReference type="SUPFAM" id="SSF56801">
    <property type="entry name" value="Acetyl-CoA synthetase-like"/>
    <property type="match status" value="1"/>
</dbReference>
<keyword evidence="2 4" id="KW-0436">Ligase</keyword>
<comment type="caution">
    <text evidence="4">The sequence shown here is derived from an EMBL/GenBank/DDBJ whole genome shotgun (WGS) entry which is preliminary data.</text>
</comment>
<evidence type="ECO:0000313" key="4">
    <source>
        <dbReference type="EMBL" id="GGI57799.1"/>
    </source>
</evidence>
<dbReference type="Proteomes" id="UP000624701">
    <property type="component" value="Unassembled WGS sequence"/>
</dbReference>
<dbReference type="InterPro" id="IPR045851">
    <property type="entry name" value="AMP-bd_C_sf"/>
</dbReference>
<accession>A0ABQ2BZ67</accession>
<evidence type="ECO:0000259" key="3">
    <source>
        <dbReference type="Pfam" id="PF00501"/>
    </source>
</evidence>
<keyword evidence="5" id="KW-1185">Reference proteome</keyword>
<gene>
    <name evidence="4" type="primary">menE</name>
    <name evidence="4" type="ORF">GCM10011444_21080</name>
</gene>
<dbReference type="Gene3D" id="3.30.300.30">
    <property type="match status" value="1"/>
</dbReference>
<organism evidence="4 5">
    <name type="scientific">Winogradskyella haliclonae</name>
    <dbReference type="NCBI Taxonomy" id="2048558"/>
    <lineage>
        <taxon>Bacteria</taxon>
        <taxon>Pseudomonadati</taxon>
        <taxon>Bacteroidota</taxon>
        <taxon>Flavobacteriia</taxon>
        <taxon>Flavobacteriales</taxon>
        <taxon>Flavobacteriaceae</taxon>
        <taxon>Winogradskyella</taxon>
    </lineage>
</organism>
<evidence type="ECO:0000313" key="5">
    <source>
        <dbReference type="Proteomes" id="UP000624701"/>
    </source>
</evidence>
<dbReference type="PANTHER" id="PTHR43201">
    <property type="entry name" value="ACYL-COA SYNTHETASE"/>
    <property type="match status" value="1"/>
</dbReference>
<dbReference type="InterPro" id="IPR000873">
    <property type="entry name" value="AMP-dep_synth/lig_dom"/>
</dbReference>
<proteinExistence type="inferred from homology"/>
<reference evidence="5" key="1">
    <citation type="journal article" date="2019" name="Int. J. Syst. Evol. Microbiol.">
        <title>The Global Catalogue of Microorganisms (GCM) 10K type strain sequencing project: providing services to taxonomists for standard genome sequencing and annotation.</title>
        <authorList>
            <consortium name="The Broad Institute Genomics Platform"/>
            <consortium name="The Broad Institute Genome Sequencing Center for Infectious Disease"/>
            <person name="Wu L."/>
            <person name="Ma J."/>
        </authorList>
    </citation>
    <scope>NUCLEOTIDE SEQUENCE [LARGE SCALE GENOMIC DNA]</scope>
    <source>
        <strain evidence="5">CCM 8681</strain>
    </source>
</reference>
<protein>
    <submittedName>
        <fullName evidence="4">O-succinylbenzoic acid--CoA ligase</fullName>
    </submittedName>
</protein>
<sequence length="360" mass="40933">MTPSFNKIHNRFKFNGHHFSHEEFKEVAYSLIKEGDYHERITGDFLIDWLNDDDFVFAETSGSTGVPKRIKLQKQAMVNSAIATGDFFGLKPGDKALNCLSSSYIAGKMMLVRAMILGLEIDCETPDSKPLFDTNKGYDFCAMVPMQVSESIEKLDTIKTIIIGGSKIVPSLLERIKNSPLKFYETYGMTETVTHIAIKPLETLTQKGEDFFKALPTVKFTQDKRDCLIIDAPKLMDVPLITNDVVELKSDKEFKWLGRFDNVINSGGVKLFPEQIEQKLLPIIKKRIIVCAEPDDKFGEKVILIVETTDNISEELKTKIYTTKSLHKYEIPKHIYTTDQFVDTFNGKVQRQRTIQLVLG</sequence>
<evidence type="ECO:0000256" key="2">
    <source>
        <dbReference type="ARBA" id="ARBA00022598"/>
    </source>
</evidence>